<dbReference type="InterPro" id="IPR052635">
    <property type="entry name" value="Sec_Metab_Biosynth_Reg"/>
</dbReference>
<dbReference type="CDD" id="cd14688">
    <property type="entry name" value="bZIP_YAP"/>
    <property type="match status" value="1"/>
</dbReference>
<dbReference type="PANTHER" id="PTHR39607:SF2">
    <property type="entry name" value="BZIP DOMAIN-CONTAINING PROTEIN"/>
    <property type="match status" value="1"/>
</dbReference>
<dbReference type="GO" id="GO:0003700">
    <property type="term" value="F:DNA-binding transcription factor activity"/>
    <property type="evidence" value="ECO:0007669"/>
    <property type="project" value="InterPro"/>
</dbReference>
<feature type="region of interest" description="Disordered" evidence="1">
    <location>
        <begin position="352"/>
        <end position="389"/>
    </location>
</feature>
<feature type="region of interest" description="Disordered" evidence="1">
    <location>
        <begin position="725"/>
        <end position="768"/>
    </location>
</feature>
<comment type="caution">
    <text evidence="3">The sequence shown here is derived from an EMBL/GenBank/DDBJ whole genome shotgun (WGS) entry which is preliminary data.</text>
</comment>
<dbReference type="EMBL" id="MU865514">
    <property type="protein sequence ID" value="KAK4221805.1"/>
    <property type="molecule type" value="Genomic_DNA"/>
</dbReference>
<feature type="domain" description="BZIP" evidence="2">
    <location>
        <begin position="924"/>
        <end position="939"/>
    </location>
</feature>
<dbReference type="InterPro" id="IPR004827">
    <property type="entry name" value="bZIP"/>
</dbReference>
<dbReference type="PROSITE" id="PS00036">
    <property type="entry name" value="BZIP_BASIC"/>
    <property type="match status" value="1"/>
</dbReference>
<accession>A0AAN6YNL1</accession>
<feature type="region of interest" description="Disordered" evidence="1">
    <location>
        <begin position="192"/>
        <end position="212"/>
    </location>
</feature>
<name>A0AAN6YNL1_9PEZI</name>
<sequence length="1295" mass="143768">MADLAGSVIGIVSFGLKLGTTLQTYVELAIEAEDSLRDVVFDVNSTASLLRQIQDIINDNQLATQNNAKLRALQPEIQVLALECKRVYRNLIVHIHKARGDCSEKTSLGAIDPELISMPLSMWEKLKWPWLRPQIERCRDQLRRLDLKLLMALVVANTMMHYQQLDQAAKRALQETDERLKLRAQEIAQRILETEQQNKGKKPASGGSSLRQSAAAPLRIAQKVSTQKEVAASAPPPPGDTLAFGAAAPQVEMAAFAFLPEFPSSSRMRMLSAESTPAKDKVAEAEITFDGQCEDFSEKPEAFLGGAASMRTVNTPTVNVFMVDPVMPSPNIQEGLLSSSINPLAEKRKGIADSELEKPQKSTSPSMQQSSRTITNLDGSDINSATARQPPDFIKGRFFCIDFRNMFRNSSNPTLSDFPSSEFEAWMISQQGQGSPNSPTKAPFGHRQLQRRLKKLLKRNPARILTALQQSLIDTTFRAARRTSPHVRTFLTMEEENDLADLAMHYIIYFSLGDAPEPITLVDADGRSVIFPFEQVKDWEDMKALINDLYDRNPIDKVSSPGGGVHGQYDLFLENGGMLLPRLWNVTVHPGIKIGMTWKHPNPMAPSIHIAGSVNANAPLLSLSGGSTPLYGASLRGTESIKSQITPTKHQFFSDSDEPVDITTGTNSRRRRARLNAESPLDDWDDLVLVGKDSRPISTNQPIPESNNLLNEIRKDYSSIVTKGRPAHQRAPKLFPAIDDLSTSGTPKPPSETISKDTLPPLPPTPKKIPSDFWLQEAEAATLPPLPSSRPQTPTRRLIQELPLIKDGFHCSGATILSHSILLPSDTKCVDEDHLDYSHHYSTVYPTASSARPHPRADSGSTVSLQPITRGVVEDPIEVPVHSVQHLDAFPPGLTSKTWQKDKLYDKTRSRTDDWTEVTDPEERRRIQNRIAQRKFREKALEARDRAQREAQNKKYADYSYSIPSPQELVLDDGRDLTGLPWGGINMGHIISRGHVSAPLPALTDDLPPITVVEDSQGADWHYQNPYSRGVGHDGPDGKHEEPMPAYPDKDGAWNSPSPQVKDSQDVASPQEPERLVPAHPGPHGPWNSPSPLEEPMPAYRRKGAAWNSPSSQVKDSPHQGPDRPVSRHRGNDVDWDSVTLRLKGSQWLGSAPIRQESERRVTYDVAWYKEPVPPYPAYPAYPSEGPYFGQAEDHDGEPWFDGVAAGHDNVPATVTFDWSGADVPTAPDKPRWSIDWNVDFDFDDYDDCYVRKEEEVEDLGDIDLMEVTREAEGHGQGILDMLSKYGIEGFGENA</sequence>
<gene>
    <name evidence="3" type="ORF">QBC38DRAFT_491358</name>
</gene>
<protein>
    <recommendedName>
        <fullName evidence="2">BZIP domain-containing protein</fullName>
    </recommendedName>
</protein>
<feature type="compositionally biased region" description="Basic and acidic residues" evidence="1">
    <location>
        <begin position="1116"/>
        <end position="1132"/>
    </location>
</feature>
<reference evidence="3" key="2">
    <citation type="submission" date="2023-05" db="EMBL/GenBank/DDBJ databases">
        <authorList>
            <consortium name="Lawrence Berkeley National Laboratory"/>
            <person name="Steindorff A."/>
            <person name="Hensen N."/>
            <person name="Bonometti L."/>
            <person name="Westerberg I."/>
            <person name="Brannstrom I.O."/>
            <person name="Guillou S."/>
            <person name="Cros-Aarteil S."/>
            <person name="Calhoun S."/>
            <person name="Haridas S."/>
            <person name="Kuo A."/>
            <person name="Mondo S."/>
            <person name="Pangilinan J."/>
            <person name="Riley R."/>
            <person name="Labutti K."/>
            <person name="Andreopoulos B."/>
            <person name="Lipzen A."/>
            <person name="Chen C."/>
            <person name="Yanf M."/>
            <person name="Daum C."/>
            <person name="Ng V."/>
            <person name="Clum A."/>
            <person name="Ohm R."/>
            <person name="Martin F."/>
            <person name="Silar P."/>
            <person name="Natvig D."/>
            <person name="Lalanne C."/>
            <person name="Gautier V."/>
            <person name="Ament-Velasquez S.L."/>
            <person name="Kruys A."/>
            <person name="Hutchinson M.I."/>
            <person name="Powell A.J."/>
            <person name="Barry K."/>
            <person name="Miller A.N."/>
            <person name="Grigoriev I.V."/>
            <person name="Debuchy R."/>
            <person name="Gladieux P."/>
            <person name="Thoren M.H."/>
            <person name="Johannesson H."/>
        </authorList>
    </citation>
    <scope>NUCLEOTIDE SEQUENCE</scope>
    <source>
        <strain evidence="3">CBS 990.96</strain>
    </source>
</reference>
<dbReference type="Proteomes" id="UP001301958">
    <property type="component" value="Unassembled WGS sequence"/>
</dbReference>
<dbReference type="PANTHER" id="PTHR39607">
    <property type="entry name" value="XANTHOCILLIN BIOSYNTHESIS CLUSTER TRANSCRIPTION FACTOR XANC-RELATED"/>
    <property type="match status" value="1"/>
</dbReference>
<organism evidence="3 4">
    <name type="scientific">Podospora fimiseda</name>
    <dbReference type="NCBI Taxonomy" id="252190"/>
    <lineage>
        <taxon>Eukaryota</taxon>
        <taxon>Fungi</taxon>
        <taxon>Dikarya</taxon>
        <taxon>Ascomycota</taxon>
        <taxon>Pezizomycotina</taxon>
        <taxon>Sordariomycetes</taxon>
        <taxon>Sordariomycetidae</taxon>
        <taxon>Sordariales</taxon>
        <taxon>Podosporaceae</taxon>
        <taxon>Podospora</taxon>
    </lineage>
</organism>
<evidence type="ECO:0000313" key="4">
    <source>
        <dbReference type="Proteomes" id="UP001301958"/>
    </source>
</evidence>
<feature type="compositionally biased region" description="Polar residues" evidence="1">
    <location>
        <begin position="361"/>
        <end position="387"/>
    </location>
</feature>
<keyword evidence="4" id="KW-1185">Reference proteome</keyword>
<evidence type="ECO:0000259" key="2">
    <source>
        <dbReference type="PROSITE" id="PS00036"/>
    </source>
</evidence>
<feature type="compositionally biased region" description="Basic and acidic residues" evidence="1">
    <location>
        <begin position="1031"/>
        <end position="1052"/>
    </location>
</feature>
<dbReference type="InterPro" id="IPR054464">
    <property type="entry name" value="ULD_fung"/>
</dbReference>
<evidence type="ECO:0000313" key="3">
    <source>
        <dbReference type="EMBL" id="KAK4221805.1"/>
    </source>
</evidence>
<feature type="region of interest" description="Disordered" evidence="1">
    <location>
        <begin position="1021"/>
        <end position="1132"/>
    </location>
</feature>
<dbReference type="Pfam" id="PF22893">
    <property type="entry name" value="ULD_2"/>
    <property type="match status" value="1"/>
</dbReference>
<feature type="compositionally biased region" description="Polar residues" evidence="1">
    <location>
        <begin position="1055"/>
        <end position="1068"/>
    </location>
</feature>
<evidence type="ECO:0000256" key="1">
    <source>
        <dbReference type="SAM" id="MobiDB-lite"/>
    </source>
</evidence>
<proteinExistence type="predicted"/>
<reference evidence="3" key="1">
    <citation type="journal article" date="2023" name="Mol. Phylogenet. Evol.">
        <title>Genome-scale phylogeny and comparative genomics of the fungal order Sordariales.</title>
        <authorList>
            <person name="Hensen N."/>
            <person name="Bonometti L."/>
            <person name="Westerberg I."/>
            <person name="Brannstrom I.O."/>
            <person name="Guillou S."/>
            <person name="Cros-Aarteil S."/>
            <person name="Calhoun S."/>
            <person name="Haridas S."/>
            <person name="Kuo A."/>
            <person name="Mondo S."/>
            <person name="Pangilinan J."/>
            <person name="Riley R."/>
            <person name="LaButti K."/>
            <person name="Andreopoulos B."/>
            <person name="Lipzen A."/>
            <person name="Chen C."/>
            <person name="Yan M."/>
            <person name="Daum C."/>
            <person name="Ng V."/>
            <person name="Clum A."/>
            <person name="Steindorff A."/>
            <person name="Ohm R.A."/>
            <person name="Martin F."/>
            <person name="Silar P."/>
            <person name="Natvig D.O."/>
            <person name="Lalanne C."/>
            <person name="Gautier V."/>
            <person name="Ament-Velasquez S.L."/>
            <person name="Kruys A."/>
            <person name="Hutchinson M.I."/>
            <person name="Powell A.J."/>
            <person name="Barry K."/>
            <person name="Miller A.N."/>
            <person name="Grigoriev I.V."/>
            <person name="Debuchy R."/>
            <person name="Gladieux P."/>
            <person name="Hiltunen Thoren M."/>
            <person name="Johannesson H."/>
        </authorList>
    </citation>
    <scope>NUCLEOTIDE SEQUENCE</scope>
    <source>
        <strain evidence="3">CBS 990.96</strain>
    </source>
</reference>